<keyword evidence="2" id="KW-0808">Transferase</keyword>
<dbReference type="GO" id="GO:0004674">
    <property type="term" value="F:protein serine/threonine kinase activity"/>
    <property type="evidence" value="ECO:0007669"/>
    <property type="project" value="UniProtKB-EC"/>
</dbReference>
<feature type="domain" description="HDOD" evidence="8">
    <location>
        <begin position="322"/>
        <end position="518"/>
    </location>
</feature>
<keyword evidence="3" id="KW-0547">Nucleotide-binding</keyword>
<dbReference type="EC" id="2.7.11.1" evidence="1"/>
<dbReference type="FunFam" id="1.10.510.10:FF:000571">
    <property type="entry name" value="Maternal embryonic leucine zipper kinase"/>
    <property type="match status" value="1"/>
</dbReference>
<dbReference type="Pfam" id="PF00069">
    <property type="entry name" value="Pkinase"/>
    <property type="match status" value="1"/>
</dbReference>
<evidence type="ECO:0000256" key="1">
    <source>
        <dbReference type="ARBA" id="ARBA00012513"/>
    </source>
</evidence>
<dbReference type="InterPro" id="IPR013976">
    <property type="entry name" value="HDOD"/>
</dbReference>
<dbReference type="Gene3D" id="1.10.510.10">
    <property type="entry name" value="Transferase(Phosphotransferase) domain 1"/>
    <property type="match status" value="1"/>
</dbReference>
<dbReference type="InterPro" id="IPR000719">
    <property type="entry name" value="Prot_kinase_dom"/>
</dbReference>
<evidence type="ECO:0000256" key="6">
    <source>
        <dbReference type="SAM" id="MobiDB-lite"/>
    </source>
</evidence>
<dbReference type="AlphaFoldDB" id="A0A370DGG4"/>
<dbReference type="SUPFAM" id="SSF56112">
    <property type="entry name" value="Protein kinase-like (PK-like)"/>
    <property type="match status" value="1"/>
</dbReference>
<dbReference type="PANTHER" id="PTHR43671:SF13">
    <property type="entry name" value="SERINE_THREONINE-PROTEIN KINASE NEK2"/>
    <property type="match status" value="1"/>
</dbReference>
<reference evidence="9 10" key="1">
    <citation type="journal article" date="2018" name="ISME J.">
        <title>Endosymbiont genomes yield clues of tubeworm success.</title>
        <authorList>
            <person name="Li Y."/>
            <person name="Liles M.R."/>
            <person name="Halanych K.M."/>
        </authorList>
    </citation>
    <scope>NUCLEOTIDE SEQUENCE [LARGE SCALE GENOMIC DNA]</scope>
    <source>
        <strain evidence="9">A1464</strain>
    </source>
</reference>
<comment type="caution">
    <text evidence="9">The sequence shown here is derived from an EMBL/GenBank/DDBJ whole genome shotgun (WGS) entry which is preliminary data.</text>
</comment>
<dbReference type="PROSITE" id="PS50011">
    <property type="entry name" value="PROTEIN_KINASE_DOM"/>
    <property type="match status" value="1"/>
</dbReference>
<evidence type="ECO:0000259" key="7">
    <source>
        <dbReference type="PROSITE" id="PS50011"/>
    </source>
</evidence>
<gene>
    <name evidence="9" type="ORF">DIZ80_07500</name>
</gene>
<evidence type="ECO:0000259" key="8">
    <source>
        <dbReference type="PROSITE" id="PS51833"/>
    </source>
</evidence>
<evidence type="ECO:0000313" key="9">
    <source>
        <dbReference type="EMBL" id="RDH83971.1"/>
    </source>
</evidence>
<evidence type="ECO:0000256" key="2">
    <source>
        <dbReference type="ARBA" id="ARBA00022679"/>
    </source>
</evidence>
<name>A0A370DGG4_9GAMM</name>
<dbReference type="PANTHER" id="PTHR43671">
    <property type="entry name" value="SERINE/THREONINE-PROTEIN KINASE NEK"/>
    <property type="match status" value="1"/>
</dbReference>
<keyword evidence="5" id="KW-0067">ATP-binding</keyword>
<evidence type="ECO:0000256" key="4">
    <source>
        <dbReference type="ARBA" id="ARBA00022777"/>
    </source>
</evidence>
<keyword evidence="10" id="KW-1185">Reference proteome</keyword>
<feature type="domain" description="Protein kinase" evidence="7">
    <location>
        <begin position="29"/>
        <end position="282"/>
    </location>
</feature>
<dbReference type="EMBL" id="QFXC01000008">
    <property type="protein sequence ID" value="RDH83971.1"/>
    <property type="molecule type" value="Genomic_DNA"/>
</dbReference>
<dbReference type="Gene3D" id="3.30.450.40">
    <property type="match status" value="1"/>
</dbReference>
<dbReference type="GO" id="GO:0005524">
    <property type="term" value="F:ATP binding"/>
    <property type="evidence" value="ECO:0007669"/>
    <property type="project" value="UniProtKB-KW"/>
</dbReference>
<organism evidence="9 10">
    <name type="scientific">endosymbiont of Galathealinum brachiosum</name>
    <dbReference type="NCBI Taxonomy" id="2200906"/>
    <lineage>
        <taxon>Bacteria</taxon>
        <taxon>Pseudomonadati</taxon>
        <taxon>Pseudomonadota</taxon>
        <taxon>Gammaproteobacteria</taxon>
        <taxon>sulfur-oxidizing symbionts</taxon>
    </lineage>
</organism>
<protein>
    <recommendedName>
        <fullName evidence="1">non-specific serine/threonine protein kinase</fullName>
        <ecNumber evidence="1">2.7.11.1</ecNumber>
    </recommendedName>
</protein>
<accession>A0A370DGG4</accession>
<dbReference type="Pfam" id="PF08668">
    <property type="entry name" value="HDOD"/>
    <property type="match status" value="1"/>
</dbReference>
<evidence type="ECO:0000313" key="10">
    <source>
        <dbReference type="Proteomes" id="UP000254266"/>
    </source>
</evidence>
<dbReference type="InterPro" id="IPR050660">
    <property type="entry name" value="NEK_Ser/Thr_kinase"/>
</dbReference>
<dbReference type="Proteomes" id="UP000254266">
    <property type="component" value="Unassembled WGS sequence"/>
</dbReference>
<dbReference type="SUPFAM" id="SSF55781">
    <property type="entry name" value="GAF domain-like"/>
    <property type="match status" value="1"/>
</dbReference>
<dbReference type="PROSITE" id="PS51833">
    <property type="entry name" value="HDOD"/>
    <property type="match status" value="1"/>
</dbReference>
<dbReference type="SUPFAM" id="SSF109604">
    <property type="entry name" value="HD-domain/PDEase-like"/>
    <property type="match status" value="1"/>
</dbReference>
<evidence type="ECO:0000256" key="3">
    <source>
        <dbReference type="ARBA" id="ARBA00022741"/>
    </source>
</evidence>
<sequence>MPVYSFKNTLKKNGMAQLNSVLPDYIGRFKIIKELGKGSQGIVYLASDSQLERNVAIKTIQLERITPKIKQQLLKEARTIAKLQHPNIITLYEMDEHLGTPYLVFEYVDGQSLKDFLIKKGKLSTKETINIINPLLNAIAYAHKRGVIHRDLNPTNILITPQDKPRLMDFGIATLLGQRTKDEASHEIWGTFKYMSPEQCENENITAASDLFSLGLILYEMVCGKQAINADNKFAIINKIVNEKIDYPDSIEPAIKEIIEKALLKNPEGRYADGLDMRQDLITHMERISPDASGASSDIKNPGETNSTLQFLLRRMEHKKDFPTMSHQVVEISQKAKAAGDTSANILSNAILKDYSLSSKLLRLVNSPLYGQYGGRISTVSRAVVILGFEEVRNAALGLMLLDHLKDKNQASCLKEACISSMISGSLANGVADKMNIKDKEEAYVCSMFHRLGKLLSIYYFPEEAEIIFDMVKQKNMKEQAAAESVLGVSFEEIGIAVGESWQLPAELIDSMHSLPPGELKKPLSQSDLLKHVSGFSNEYCELIGNSSVQERQQNFENLASRYSNSMSISRSQMEEILSSALDEMEKYAKLVNLDLGKSEIFNKANKWTPSESGDKDNSEEDITSSGSQLPDQSNNIIDAIQEITDAILEGAPLNDILVMVMETIFTSFNFHRIMFCFINKGRTSINARFGFGPNVEEIINRFSIPNGGNDIFNMSLKQSKDLIIEDTSSSEAVNLLPEWYRKKFAKKSLLVYPIVVKNIPVGLLYIDSMAPVSVADESRLGPVKTLRNQIVLAIRQS</sequence>
<dbReference type="InterPro" id="IPR011009">
    <property type="entry name" value="Kinase-like_dom_sf"/>
</dbReference>
<dbReference type="CDD" id="cd14014">
    <property type="entry name" value="STKc_PknB_like"/>
    <property type="match status" value="1"/>
</dbReference>
<dbReference type="Gene3D" id="3.30.200.20">
    <property type="entry name" value="Phosphorylase Kinase, domain 1"/>
    <property type="match status" value="1"/>
</dbReference>
<feature type="region of interest" description="Disordered" evidence="6">
    <location>
        <begin position="607"/>
        <end position="632"/>
    </location>
</feature>
<dbReference type="Gene3D" id="1.10.3210.10">
    <property type="entry name" value="Hypothetical protein af1432"/>
    <property type="match status" value="1"/>
</dbReference>
<keyword evidence="4" id="KW-0418">Kinase</keyword>
<evidence type="ECO:0000256" key="5">
    <source>
        <dbReference type="ARBA" id="ARBA00022840"/>
    </source>
</evidence>
<proteinExistence type="predicted"/>
<dbReference type="InterPro" id="IPR029016">
    <property type="entry name" value="GAF-like_dom_sf"/>
</dbReference>